<feature type="transmembrane region" description="Helical" evidence="1">
    <location>
        <begin position="6"/>
        <end position="26"/>
    </location>
</feature>
<keyword evidence="3" id="KW-1185">Reference proteome</keyword>
<accession>A0A4S3B294</accession>
<evidence type="ECO:0000313" key="3">
    <source>
        <dbReference type="Proteomes" id="UP000310506"/>
    </source>
</evidence>
<organism evidence="2 3">
    <name type="scientific">Vagococcus silagei</name>
    <dbReference type="NCBI Taxonomy" id="2508885"/>
    <lineage>
        <taxon>Bacteria</taxon>
        <taxon>Bacillati</taxon>
        <taxon>Bacillota</taxon>
        <taxon>Bacilli</taxon>
        <taxon>Lactobacillales</taxon>
        <taxon>Enterococcaceae</taxon>
        <taxon>Vagococcus</taxon>
    </lineage>
</organism>
<dbReference type="EMBL" id="SDGV01000017">
    <property type="protein sequence ID" value="THB60912.1"/>
    <property type="molecule type" value="Genomic_DNA"/>
</dbReference>
<evidence type="ECO:0000256" key="1">
    <source>
        <dbReference type="SAM" id="Phobius"/>
    </source>
</evidence>
<keyword evidence="1" id="KW-1133">Transmembrane helix</keyword>
<keyword evidence="1" id="KW-0472">Membrane</keyword>
<evidence type="ECO:0000313" key="2">
    <source>
        <dbReference type="EMBL" id="THB60912.1"/>
    </source>
</evidence>
<protein>
    <recommendedName>
        <fullName evidence="4">DUF3899 domain-containing protein</fullName>
    </recommendedName>
</protein>
<sequence>MFALRIDITAVLLVISLILIGIGFILKMTDGLFWARFPRDFIKDQENPDFEREREVGMNVSRWILRVVPPVSLLLLILLLLKIMNVL</sequence>
<evidence type="ECO:0008006" key="4">
    <source>
        <dbReference type="Google" id="ProtNLM"/>
    </source>
</evidence>
<feature type="transmembrane region" description="Helical" evidence="1">
    <location>
        <begin position="63"/>
        <end position="84"/>
    </location>
</feature>
<dbReference type="RefSeq" id="WP_136137159.1">
    <property type="nucleotide sequence ID" value="NZ_SDGV01000017.1"/>
</dbReference>
<gene>
    <name evidence="2" type="ORF">ESZ54_08070</name>
</gene>
<proteinExistence type="predicted"/>
<comment type="caution">
    <text evidence="2">The sequence shown here is derived from an EMBL/GenBank/DDBJ whole genome shotgun (WGS) entry which is preliminary data.</text>
</comment>
<reference evidence="2 3" key="1">
    <citation type="submission" date="2019-01" db="EMBL/GenBank/DDBJ databases">
        <title>Vagococcus silagei sp. nov. isolated from brewer's grain.</title>
        <authorList>
            <person name="Guu J.-R."/>
        </authorList>
    </citation>
    <scope>NUCLEOTIDE SEQUENCE [LARGE SCALE GENOMIC DNA]</scope>
    <source>
        <strain evidence="2 3">2B-2</strain>
    </source>
</reference>
<dbReference type="OrthoDB" id="2194971at2"/>
<keyword evidence="1" id="KW-0812">Transmembrane</keyword>
<name>A0A4S3B294_9ENTE</name>
<dbReference type="AlphaFoldDB" id="A0A4S3B294"/>
<dbReference type="Proteomes" id="UP000310506">
    <property type="component" value="Unassembled WGS sequence"/>
</dbReference>